<gene>
    <name evidence="1" type="ORF">MERR_LOCUS23575</name>
</gene>
<organism evidence="1 2">
    <name type="scientific">Microthlaspi erraticum</name>
    <dbReference type="NCBI Taxonomy" id="1685480"/>
    <lineage>
        <taxon>Eukaryota</taxon>
        <taxon>Viridiplantae</taxon>
        <taxon>Streptophyta</taxon>
        <taxon>Embryophyta</taxon>
        <taxon>Tracheophyta</taxon>
        <taxon>Spermatophyta</taxon>
        <taxon>Magnoliopsida</taxon>
        <taxon>eudicotyledons</taxon>
        <taxon>Gunneridae</taxon>
        <taxon>Pentapetalae</taxon>
        <taxon>rosids</taxon>
        <taxon>malvids</taxon>
        <taxon>Brassicales</taxon>
        <taxon>Brassicaceae</taxon>
        <taxon>Coluteocarpeae</taxon>
        <taxon>Microthlaspi</taxon>
    </lineage>
</organism>
<evidence type="ECO:0000313" key="2">
    <source>
        <dbReference type="Proteomes" id="UP000467841"/>
    </source>
</evidence>
<keyword evidence="2" id="KW-1185">Reference proteome</keyword>
<reference evidence="1" key="1">
    <citation type="submission" date="2020-01" db="EMBL/GenBank/DDBJ databases">
        <authorList>
            <person name="Mishra B."/>
        </authorList>
    </citation>
    <scope>NUCLEOTIDE SEQUENCE [LARGE SCALE GENOMIC DNA]</scope>
</reference>
<evidence type="ECO:0000313" key="1">
    <source>
        <dbReference type="EMBL" id="CAA7036340.1"/>
    </source>
</evidence>
<comment type="caution">
    <text evidence="1">The sequence shown here is derived from an EMBL/GenBank/DDBJ whole genome shotgun (WGS) entry which is preliminary data.</text>
</comment>
<accession>A0A6D2J980</accession>
<name>A0A6D2J980_9BRAS</name>
<protein>
    <submittedName>
        <fullName evidence="1">Uncharacterized protein</fullName>
    </submittedName>
</protein>
<dbReference type="EMBL" id="CACVBM020001163">
    <property type="protein sequence ID" value="CAA7036340.1"/>
    <property type="molecule type" value="Genomic_DNA"/>
</dbReference>
<dbReference type="Proteomes" id="UP000467841">
    <property type="component" value="Unassembled WGS sequence"/>
</dbReference>
<proteinExistence type="predicted"/>
<dbReference type="AlphaFoldDB" id="A0A6D2J980"/>
<sequence>MSHYMVSDSYCEIDSVLYSAVHGAIRWYDTEGRKWREVMGLVGLPKLPDGERIQRDVRLADYGGKMAVLWERSLVMTTRMLRLFGVRRLRLKDFWWDSWTTLGPLIDFIGPTGPRMLRLPLDARVCDAIRGTDWNLPNARSDSVQTLQILLTTMPLPSQEAGQDVFMWRKPSGRLLKNLVLKRDLGPAACNFTPSLLVQAGNTESLIHSLAGESQAAAYKGPSSKLGNYSPT</sequence>